<dbReference type="Proteomes" id="UP001620626">
    <property type="component" value="Unassembled WGS sequence"/>
</dbReference>
<accession>A0ABD2MEG1</accession>
<evidence type="ECO:0000256" key="1">
    <source>
        <dbReference type="SAM" id="MobiDB-lite"/>
    </source>
</evidence>
<comment type="caution">
    <text evidence="2">The sequence shown here is derived from an EMBL/GenBank/DDBJ whole genome shotgun (WGS) entry which is preliminary data.</text>
</comment>
<sequence>MMAFLDDGGGIGWMGWQKGPNGGGLCKCNLAAASENGKGQSNKKAKSAINGQSKRRNEVIKRTNGEKEGAGDDQRGGGVAIPFNHPPPPLTLRKAIKQTERNGQLNGCRE</sequence>
<feature type="region of interest" description="Disordered" evidence="1">
    <location>
        <begin position="35"/>
        <end position="110"/>
    </location>
</feature>
<evidence type="ECO:0000313" key="2">
    <source>
        <dbReference type="EMBL" id="KAL3125900.1"/>
    </source>
</evidence>
<keyword evidence="3" id="KW-1185">Reference proteome</keyword>
<name>A0ABD2MEG1_9BILA</name>
<feature type="compositionally biased region" description="Polar residues" evidence="1">
    <location>
        <begin position="101"/>
        <end position="110"/>
    </location>
</feature>
<proteinExistence type="predicted"/>
<protein>
    <submittedName>
        <fullName evidence="2">Uncharacterized protein</fullName>
    </submittedName>
</protein>
<reference evidence="2 3" key="1">
    <citation type="submission" date="2024-10" db="EMBL/GenBank/DDBJ databases">
        <authorList>
            <person name="Kim D."/>
        </authorList>
    </citation>
    <scope>NUCLEOTIDE SEQUENCE [LARGE SCALE GENOMIC DNA]</scope>
    <source>
        <strain evidence="2">BH-2024</strain>
    </source>
</reference>
<feature type="compositionally biased region" description="Basic and acidic residues" evidence="1">
    <location>
        <begin position="55"/>
        <end position="75"/>
    </location>
</feature>
<evidence type="ECO:0000313" key="3">
    <source>
        <dbReference type="Proteomes" id="UP001620626"/>
    </source>
</evidence>
<gene>
    <name evidence="2" type="ORF">niasHT_009429</name>
</gene>
<dbReference type="AlphaFoldDB" id="A0ABD2MEG1"/>
<organism evidence="2 3">
    <name type="scientific">Heterodera trifolii</name>
    <dbReference type="NCBI Taxonomy" id="157864"/>
    <lineage>
        <taxon>Eukaryota</taxon>
        <taxon>Metazoa</taxon>
        <taxon>Ecdysozoa</taxon>
        <taxon>Nematoda</taxon>
        <taxon>Chromadorea</taxon>
        <taxon>Rhabditida</taxon>
        <taxon>Tylenchina</taxon>
        <taxon>Tylenchomorpha</taxon>
        <taxon>Tylenchoidea</taxon>
        <taxon>Heteroderidae</taxon>
        <taxon>Heteroderinae</taxon>
        <taxon>Heterodera</taxon>
    </lineage>
</organism>
<dbReference type="EMBL" id="JBICBT010000016">
    <property type="protein sequence ID" value="KAL3125900.1"/>
    <property type="molecule type" value="Genomic_DNA"/>
</dbReference>